<evidence type="ECO:0000313" key="15">
    <source>
        <dbReference type="EMBL" id="ODO62199.1"/>
    </source>
</evidence>
<feature type="domain" description="Mannose-6-phosphate isomerase cupin" evidence="11">
    <location>
        <begin position="238"/>
        <end position="316"/>
    </location>
</feature>
<dbReference type="InterPro" id="IPR046457">
    <property type="entry name" value="PMI_typeI_cat"/>
</dbReference>
<evidence type="ECO:0000259" key="11">
    <source>
        <dbReference type="Pfam" id="PF21621"/>
    </source>
</evidence>
<evidence type="ECO:0000256" key="7">
    <source>
        <dbReference type="PIRNR" id="PIRNR036894"/>
    </source>
</evidence>
<reference evidence="16 21" key="3">
    <citation type="submission" date="2020-12" db="EMBL/GenBank/DDBJ databases">
        <title>Whole genome sequencing of Lactobacillus plantarum PC518.</title>
        <authorList>
            <person name="Guo Q."/>
        </authorList>
    </citation>
    <scope>NUCLEOTIDE SEQUENCE [LARGE SCALE GENOMIC DNA]</scope>
    <source>
        <strain evidence="16 21">PC518</strain>
    </source>
</reference>
<dbReference type="Proteomes" id="UP000595466">
    <property type="component" value="Chromosome"/>
</dbReference>
<evidence type="ECO:0000313" key="13">
    <source>
        <dbReference type="EMBL" id="KZU93913.1"/>
    </source>
</evidence>
<dbReference type="Gene3D" id="2.60.120.10">
    <property type="entry name" value="Jelly Rolls"/>
    <property type="match status" value="2"/>
</dbReference>
<dbReference type="Proteomes" id="UP000076882">
    <property type="component" value="Unassembled WGS sequence"/>
</dbReference>
<comment type="similarity">
    <text evidence="2 7">Belongs to the mannose-6-phosphate isomerase type 1 family.</text>
</comment>
<dbReference type="EMBL" id="LUWI01000041">
    <property type="protein sequence ID" value="KZU01331.1"/>
    <property type="molecule type" value="Genomic_DNA"/>
</dbReference>
<sequence length="321" mass="35950">MSEPYFLKPVFHEKIWGGTKLHDDFNYDIPSDHTGECWAISAHPHGPATVENGPYAGMTLDRVWAEHRDVFGDAKGDVFPLLTKILDASEDLSVQVHPDDAYAAEHEHELGKTECWYVIAAEPGATMIYGHHAKTREQLAEWINNGEWNKLLRRVPVKPGDFLYVPSGTIHAVGKGIMVLETQQSSDTTYRLYDWDRVDKTTGQKRELHLQQSIDTTNVPHHDPDLDITTTQVGDATVTKYVQSPFFGVWQWRLTNGQATFNRGTAPYTLVSVLDGEGSIVVDGQDYPLSKGVHFILPFDVKQWTLKGDLQIIASEPGAKA</sequence>
<dbReference type="EMBL" id="CP066817">
    <property type="protein sequence ID" value="QQM61944.1"/>
    <property type="molecule type" value="Genomic_DNA"/>
</dbReference>
<keyword evidence="5 7" id="KW-0862">Zinc</keyword>
<protein>
    <recommendedName>
        <fullName evidence="3 7">Mannose-6-phosphate isomerase</fullName>
        <ecNumber evidence="3 7">5.3.1.8</ecNumber>
    </recommendedName>
</protein>
<dbReference type="Proteomes" id="UP000076872">
    <property type="component" value="Unassembled WGS sequence"/>
</dbReference>
<dbReference type="OMA" id="GECWAFA"/>
<dbReference type="GO" id="GO:0004476">
    <property type="term" value="F:mannose-6-phosphate isomerase activity"/>
    <property type="evidence" value="ECO:0007669"/>
    <property type="project" value="UniProtKB-UniRule"/>
</dbReference>
<dbReference type="CDD" id="cd07010">
    <property type="entry name" value="cupin_PMI_type_I_N_bac"/>
    <property type="match status" value="1"/>
</dbReference>
<accession>A0A0G9FA42</accession>
<evidence type="ECO:0000313" key="18">
    <source>
        <dbReference type="Proteomes" id="UP000076882"/>
    </source>
</evidence>
<evidence type="ECO:0000313" key="19">
    <source>
        <dbReference type="Proteomes" id="UP000076989"/>
    </source>
</evidence>
<keyword evidence="4 7" id="KW-0479">Metal-binding</keyword>
<keyword evidence="6 7" id="KW-0413">Isomerase</keyword>
<dbReference type="EMBL" id="MCOL01000001">
    <property type="protein sequence ID" value="ODO62199.1"/>
    <property type="molecule type" value="Genomic_DNA"/>
</dbReference>
<dbReference type="InterPro" id="IPR011051">
    <property type="entry name" value="RmlC_Cupin_sf"/>
</dbReference>
<dbReference type="Pfam" id="PF20511">
    <property type="entry name" value="PMI_typeI_cat"/>
    <property type="match status" value="1"/>
</dbReference>
<name>A0A0G9FA42_LACPN</name>
<gene>
    <name evidence="15" type="primary">manA</name>
    <name evidence="16" type="ORF">JH395_05165</name>
    <name evidence="13" type="ORF">Lp19_1887</name>
    <name evidence="15" type="ORF">LPJSA22_02204</name>
    <name evidence="14" type="ORF">NAB2_0413</name>
    <name evidence="12" type="ORF">Nizo2260_3055</name>
</gene>
<dbReference type="RefSeq" id="WP_003641428.1">
    <property type="nucleotide sequence ID" value="NZ_AP028145.1"/>
</dbReference>
<feature type="active site" evidence="9">
    <location>
        <position position="191"/>
    </location>
</feature>
<dbReference type="InterPro" id="IPR014710">
    <property type="entry name" value="RmlC-like_jellyroll"/>
</dbReference>
<dbReference type="InterPro" id="IPR001250">
    <property type="entry name" value="Man6P_Isoase-1"/>
</dbReference>
<evidence type="ECO:0000256" key="5">
    <source>
        <dbReference type="ARBA" id="ARBA00022833"/>
    </source>
</evidence>
<dbReference type="EC" id="5.3.1.8" evidence="3 7"/>
<evidence type="ECO:0000256" key="8">
    <source>
        <dbReference type="PIRSR" id="PIRSR036894-1"/>
    </source>
</evidence>
<evidence type="ECO:0000256" key="4">
    <source>
        <dbReference type="ARBA" id="ARBA00022723"/>
    </source>
</evidence>
<dbReference type="GO" id="GO:0005975">
    <property type="term" value="P:carbohydrate metabolic process"/>
    <property type="evidence" value="ECO:0007669"/>
    <property type="project" value="UniProtKB-UniRule"/>
</dbReference>
<reference evidence="15 20" key="2">
    <citation type="submission" date="2016-08" db="EMBL/GenBank/DDBJ databases">
        <title>Genome sequencing of Lactobacillus plantarum JSA22, isolated from fermented soybean paste.</title>
        <authorList>
            <person name="Choi H.S."/>
        </authorList>
    </citation>
    <scope>NUCLEOTIDE SEQUENCE [LARGE SCALE GENOMIC DNA]</scope>
    <source>
        <strain evidence="15 20">JSA22</strain>
    </source>
</reference>
<feature type="binding site" evidence="8">
    <location>
        <position position="114"/>
    </location>
    <ligand>
        <name>Zn(2+)</name>
        <dbReference type="ChEBI" id="CHEBI:29105"/>
    </ligand>
</feature>
<feature type="domain" description="Phosphomannose isomerase type I catalytic" evidence="10">
    <location>
        <begin position="7"/>
        <end position="108"/>
    </location>
</feature>
<feature type="binding site" evidence="8">
    <location>
        <position position="171"/>
    </location>
    <ligand>
        <name>Zn(2+)</name>
        <dbReference type="ChEBI" id="CHEBI:29105"/>
    </ligand>
</feature>
<dbReference type="PATRIC" id="fig|1590.144.peg.2098"/>
<evidence type="ECO:0000313" key="17">
    <source>
        <dbReference type="Proteomes" id="UP000076872"/>
    </source>
</evidence>
<evidence type="ECO:0000313" key="16">
    <source>
        <dbReference type="EMBL" id="QQM61944.1"/>
    </source>
</evidence>
<dbReference type="KEGG" id="lpb:SH83_10210"/>
<evidence type="ECO:0000256" key="2">
    <source>
        <dbReference type="ARBA" id="ARBA00010772"/>
    </source>
</evidence>
<dbReference type="GeneID" id="77215757"/>
<evidence type="ECO:0000256" key="6">
    <source>
        <dbReference type="ARBA" id="ARBA00023235"/>
    </source>
</evidence>
<dbReference type="InterPro" id="IPR014628">
    <property type="entry name" value="Man6P_isomerase_Firm_short"/>
</dbReference>
<dbReference type="PANTHER" id="PTHR42742">
    <property type="entry name" value="TRANSCRIPTIONAL REPRESSOR MPRA"/>
    <property type="match status" value="1"/>
</dbReference>
<dbReference type="PANTHER" id="PTHR42742:SF3">
    <property type="entry name" value="FRUCTOKINASE"/>
    <property type="match status" value="1"/>
</dbReference>
<evidence type="ECO:0000313" key="21">
    <source>
        <dbReference type="Proteomes" id="UP000595466"/>
    </source>
</evidence>
<dbReference type="SUPFAM" id="SSF51182">
    <property type="entry name" value="RmlC-like cupins"/>
    <property type="match status" value="1"/>
</dbReference>
<dbReference type="Pfam" id="PF21621">
    <property type="entry name" value="MPI_cupin_dom"/>
    <property type="match status" value="1"/>
</dbReference>
<dbReference type="PIRSF" id="PIRSF036894">
    <property type="entry name" value="PMI_Firm_short"/>
    <property type="match status" value="1"/>
</dbReference>
<evidence type="ECO:0000313" key="20">
    <source>
        <dbReference type="Proteomes" id="UP000094892"/>
    </source>
</evidence>
<dbReference type="Proteomes" id="UP000094892">
    <property type="component" value="Unassembled WGS sequence"/>
</dbReference>
<reference evidence="17 18" key="1">
    <citation type="submission" date="2016-03" db="EMBL/GenBank/DDBJ databases">
        <title>Comparative genomics of 54 Lactobacillus plantarum strains reveals genomic uncoupling from niche constraints.</title>
        <authorList>
            <person name="Martino M.E."/>
        </authorList>
    </citation>
    <scope>NUCLEOTIDE SEQUENCE [LARGE SCALE GENOMIC DNA]</scope>
    <source>
        <strain evidence="13 18">19.1</strain>
        <strain evidence="14 17">NAB2</strain>
        <strain evidence="12 19">Nizo2260</strain>
    </source>
</reference>
<proteinExistence type="inferred from homology"/>
<dbReference type="AlphaFoldDB" id="A0A0G9FA42"/>
<dbReference type="NCBIfam" id="TIGR00218">
    <property type="entry name" value="manA"/>
    <property type="match status" value="1"/>
</dbReference>
<comment type="cofactor">
    <cofactor evidence="8">
        <name>Zn(2+)</name>
        <dbReference type="ChEBI" id="CHEBI:29105"/>
    </cofactor>
    <text evidence="8">Binds 1 zinc ion per subunit.</text>
</comment>
<organism evidence="15 20">
    <name type="scientific">Lactiplantibacillus plantarum</name>
    <name type="common">Lactobacillus plantarum</name>
    <dbReference type="NCBI Taxonomy" id="1590"/>
    <lineage>
        <taxon>Bacteria</taxon>
        <taxon>Bacillati</taxon>
        <taxon>Bacillota</taxon>
        <taxon>Bacilli</taxon>
        <taxon>Lactobacillales</taxon>
        <taxon>Lactobacillaceae</taxon>
        <taxon>Lactiplantibacillus</taxon>
    </lineage>
</organism>
<dbReference type="Proteomes" id="UP000076989">
    <property type="component" value="Unassembled WGS sequence"/>
</dbReference>
<evidence type="ECO:0000313" key="12">
    <source>
        <dbReference type="EMBL" id="KZU01331.1"/>
    </source>
</evidence>
<evidence type="ECO:0000256" key="1">
    <source>
        <dbReference type="ARBA" id="ARBA00000757"/>
    </source>
</evidence>
<evidence type="ECO:0000256" key="3">
    <source>
        <dbReference type="ARBA" id="ARBA00011956"/>
    </source>
</evidence>
<dbReference type="InterPro" id="IPR051804">
    <property type="entry name" value="Carb_Metab_Reg_Kinase/Isom"/>
</dbReference>
<evidence type="ECO:0000256" key="9">
    <source>
        <dbReference type="PIRSR" id="PIRSR036894-2"/>
    </source>
</evidence>
<dbReference type="InterPro" id="IPR049071">
    <property type="entry name" value="MPI_cupin_dom"/>
</dbReference>
<dbReference type="GO" id="GO:0008270">
    <property type="term" value="F:zinc ion binding"/>
    <property type="evidence" value="ECO:0007669"/>
    <property type="project" value="UniProtKB-UniRule"/>
</dbReference>
<dbReference type="EMBL" id="LUXO01000009">
    <property type="protein sequence ID" value="KZV05997.1"/>
    <property type="molecule type" value="Genomic_DNA"/>
</dbReference>
<feature type="binding site" evidence="8">
    <location>
        <position position="97"/>
    </location>
    <ligand>
        <name>Zn(2+)</name>
        <dbReference type="ChEBI" id="CHEBI:29105"/>
    </ligand>
</feature>
<evidence type="ECO:0000313" key="14">
    <source>
        <dbReference type="EMBL" id="KZV05997.1"/>
    </source>
</evidence>
<comment type="catalytic activity">
    <reaction evidence="1 7">
        <text>D-mannose 6-phosphate = D-fructose 6-phosphate</text>
        <dbReference type="Rhea" id="RHEA:12356"/>
        <dbReference type="ChEBI" id="CHEBI:58735"/>
        <dbReference type="ChEBI" id="CHEBI:61527"/>
        <dbReference type="EC" id="5.3.1.8"/>
    </reaction>
</comment>
<evidence type="ECO:0000259" key="10">
    <source>
        <dbReference type="Pfam" id="PF20511"/>
    </source>
</evidence>
<dbReference type="EMBL" id="LUXM01000033">
    <property type="protein sequence ID" value="KZU93913.1"/>
    <property type="molecule type" value="Genomic_DNA"/>
</dbReference>